<keyword evidence="4 7" id="KW-0479">Metal-binding</keyword>
<dbReference type="GO" id="GO:1902794">
    <property type="term" value="P:siRNA-independent facultative heterochromatin formation"/>
    <property type="evidence" value="ECO:0007669"/>
    <property type="project" value="EnsemblFungi"/>
</dbReference>
<evidence type="ECO:0000259" key="9">
    <source>
        <dbReference type="PROSITE" id="PS50305"/>
    </source>
</evidence>
<proteinExistence type="inferred from homology"/>
<evidence type="ECO:0000256" key="3">
    <source>
        <dbReference type="ARBA" id="ARBA00022679"/>
    </source>
</evidence>
<name>W3WYS8_PESFW</name>
<dbReference type="GO" id="GO:0031934">
    <property type="term" value="C:mating-type region heterochromatin"/>
    <property type="evidence" value="ECO:0007669"/>
    <property type="project" value="EnsemblFungi"/>
</dbReference>
<dbReference type="eggNOG" id="KOG2684">
    <property type="taxonomic scope" value="Eukaryota"/>
</dbReference>
<gene>
    <name evidence="10" type="ORF">PFICI_10314</name>
</gene>
<dbReference type="GO" id="GO:0005721">
    <property type="term" value="C:pericentric heterochromatin"/>
    <property type="evidence" value="ECO:0007669"/>
    <property type="project" value="EnsemblFungi"/>
</dbReference>
<keyword evidence="5 7" id="KW-0862">Zinc</keyword>
<feature type="binding site" evidence="7">
    <location>
        <position position="348"/>
    </location>
    <ligand>
        <name>Zn(2+)</name>
        <dbReference type="ChEBI" id="CHEBI:29105"/>
    </ligand>
</feature>
<dbReference type="GO" id="GO:0099115">
    <property type="term" value="C:chromosome, subtelomeric region"/>
    <property type="evidence" value="ECO:0007669"/>
    <property type="project" value="EnsemblFungi"/>
</dbReference>
<dbReference type="GO" id="GO:0030466">
    <property type="term" value="P:silent mating-type cassette heterochromatin formation"/>
    <property type="evidence" value="ECO:0007669"/>
    <property type="project" value="EnsemblFungi"/>
</dbReference>
<dbReference type="HOGENOM" id="CLU_023643_5_3_1"/>
<dbReference type="Proteomes" id="UP000030651">
    <property type="component" value="Unassembled WGS sequence"/>
</dbReference>
<feature type="active site" description="Proton acceptor" evidence="7">
    <location>
        <position position="313"/>
    </location>
</feature>
<evidence type="ECO:0000256" key="4">
    <source>
        <dbReference type="ARBA" id="ARBA00022723"/>
    </source>
</evidence>
<dbReference type="InterPro" id="IPR003000">
    <property type="entry name" value="Sirtuin"/>
</dbReference>
<dbReference type="OrthoDB" id="420264at2759"/>
<evidence type="ECO:0000256" key="5">
    <source>
        <dbReference type="ARBA" id="ARBA00022833"/>
    </source>
</evidence>
<dbReference type="STRING" id="1229662.W3WYS8"/>
<dbReference type="RefSeq" id="XP_007837086.1">
    <property type="nucleotide sequence ID" value="XM_007838895.1"/>
</dbReference>
<sequence length="543" mass="60433">MMPVPVKRGRGRPKGSGTRKTAATATAAATTTTTTKKPKVQIRIEQVAIDDDQQVSHLSLREALHNQEPQLTELEQRLHDIDDSWETESLFEDIIEDLSDDTAFKDDPEACTPEEAMRYRQLLRSQGPAEFMKLTVFNDSITAKRLLTAFGVRPPPFLEGANDDQYYSLLTLAITRELNKRAKLMSYNTVDDAVSLIQDAKNIIVLTGAGISTSLGIPDFRSAQTGLYTQLANLGLPINDPQEVFDIEVFRQDPTIFYTVAKDILPTTKKFTPTHAFIAMLQAKGKLLTNYSQNIDNIEANAGILPEKLLQCHGSFAKATCQKCGYKVPGEAIFADIKASRIPRCDRCITSLRASGTSKRKRGKKRSSSGRRSRYNSDDTDEDDDFDIPEAGIMKPDITFFRENLPDEFHDRLRRDMTRVDLVIVIGTSLKVSPVSEVVPSLPPHVPAIYISRTPVGHIDFDIDLLGDCDVVVAELARRAGWNLDHEMIPPTQKVHTAIQDEQIHRHLFTTTHGDKCALDTATPTKPVLTIRDGQSGALRHKG</sequence>
<dbReference type="InterPro" id="IPR026591">
    <property type="entry name" value="Sirtuin_cat_small_dom_sf"/>
</dbReference>
<dbReference type="InterPro" id="IPR029035">
    <property type="entry name" value="DHS-like_NAD/FAD-binding_dom"/>
</dbReference>
<dbReference type="GO" id="GO:0031509">
    <property type="term" value="P:subtelomeric heterochromatin formation"/>
    <property type="evidence" value="ECO:0007669"/>
    <property type="project" value="EnsemblFungi"/>
</dbReference>
<keyword evidence="11" id="KW-1185">Reference proteome</keyword>
<evidence type="ECO:0000256" key="8">
    <source>
        <dbReference type="SAM" id="MobiDB-lite"/>
    </source>
</evidence>
<dbReference type="InterPro" id="IPR050134">
    <property type="entry name" value="NAD-dep_sirtuin_deacylases"/>
</dbReference>
<dbReference type="FunCoup" id="W3WYS8">
    <property type="interactions" value="268"/>
</dbReference>
<dbReference type="PANTHER" id="PTHR11085:SF9">
    <property type="entry name" value="NAD-DEPENDENT PROTEIN DEACETYLASE SIRTUIN-1"/>
    <property type="match status" value="1"/>
</dbReference>
<dbReference type="InParanoid" id="W3WYS8"/>
<feature type="binding site" evidence="7">
    <location>
        <position position="321"/>
    </location>
    <ligand>
        <name>Zn(2+)</name>
        <dbReference type="ChEBI" id="CHEBI:29105"/>
    </ligand>
</feature>
<dbReference type="AlphaFoldDB" id="W3WYS8"/>
<dbReference type="GO" id="GO:0141222">
    <property type="term" value="F:histone H3K4 deacetylase activity, NAD-dependent"/>
    <property type="evidence" value="ECO:0007669"/>
    <property type="project" value="EnsemblFungi"/>
</dbReference>
<dbReference type="Gene3D" id="3.30.1600.10">
    <property type="entry name" value="SIR2/SIRT2 'Small Domain"/>
    <property type="match status" value="1"/>
</dbReference>
<dbReference type="OMA" id="PTHEFIR"/>
<feature type="compositionally biased region" description="Acidic residues" evidence="8">
    <location>
        <begin position="378"/>
        <end position="388"/>
    </location>
</feature>
<feature type="region of interest" description="Disordered" evidence="8">
    <location>
        <begin position="356"/>
        <end position="390"/>
    </location>
</feature>
<evidence type="ECO:0000256" key="7">
    <source>
        <dbReference type="PROSITE-ProRule" id="PRU00236"/>
    </source>
</evidence>
<dbReference type="PANTHER" id="PTHR11085">
    <property type="entry name" value="NAD-DEPENDENT PROTEIN DEACYLASE SIRTUIN-5, MITOCHONDRIAL-RELATED"/>
    <property type="match status" value="1"/>
</dbReference>
<dbReference type="GO" id="GO:0031508">
    <property type="term" value="P:pericentric heterochromatin formation"/>
    <property type="evidence" value="ECO:0007669"/>
    <property type="project" value="EnsemblFungi"/>
</dbReference>
<dbReference type="SUPFAM" id="SSF52467">
    <property type="entry name" value="DHS-like NAD/FAD-binding domain"/>
    <property type="match status" value="1"/>
</dbReference>
<dbReference type="GO" id="GO:0046872">
    <property type="term" value="F:metal ion binding"/>
    <property type="evidence" value="ECO:0007669"/>
    <property type="project" value="UniProtKB-KW"/>
</dbReference>
<evidence type="ECO:0000256" key="2">
    <source>
        <dbReference type="ARBA" id="ARBA00006924"/>
    </source>
</evidence>
<protein>
    <submittedName>
        <fullName evidence="10">NAD-dependent protein deacetylase hst1</fullName>
    </submittedName>
</protein>
<dbReference type="GO" id="GO:0032041">
    <property type="term" value="F:histone H3K14 deacetylase activity, NAD-dependent"/>
    <property type="evidence" value="ECO:0007669"/>
    <property type="project" value="EnsemblFungi"/>
</dbReference>
<feature type="compositionally biased region" description="Basic residues" evidence="8">
    <location>
        <begin position="358"/>
        <end position="374"/>
    </location>
</feature>
<accession>W3WYS8</accession>
<dbReference type="GO" id="GO:0046969">
    <property type="term" value="F:histone H3K9 deacetylase activity, NAD-dependent"/>
    <property type="evidence" value="ECO:0007669"/>
    <property type="project" value="EnsemblFungi"/>
</dbReference>
<feature type="binding site" evidence="7">
    <location>
        <position position="345"/>
    </location>
    <ligand>
        <name>Zn(2+)</name>
        <dbReference type="ChEBI" id="CHEBI:29105"/>
    </ligand>
</feature>
<organism evidence="10 11">
    <name type="scientific">Pestalotiopsis fici (strain W106-1 / CGMCC3.15140)</name>
    <dbReference type="NCBI Taxonomy" id="1229662"/>
    <lineage>
        <taxon>Eukaryota</taxon>
        <taxon>Fungi</taxon>
        <taxon>Dikarya</taxon>
        <taxon>Ascomycota</taxon>
        <taxon>Pezizomycotina</taxon>
        <taxon>Sordariomycetes</taxon>
        <taxon>Xylariomycetidae</taxon>
        <taxon>Amphisphaeriales</taxon>
        <taxon>Sporocadaceae</taxon>
        <taxon>Pestalotiopsis</taxon>
    </lineage>
</organism>
<dbReference type="Pfam" id="PF02146">
    <property type="entry name" value="SIR2"/>
    <property type="match status" value="1"/>
</dbReference>
<evidence type="ECO:0000256" key="1">
    <source>
        <dbReference type="ARBA" id="ARBA00001947"/>
    </source>
</evidence>
<keyword evidence="3" id="KW-0808">Transferase</keyword>
<evidence type="ECO:0000256" key="6">
    <source>
        <dbReference type="ARBA" id="ARBA00023027"/>
    </source>
</evidence>
<feature type="compositionally biased region" description="Low complexity" evidence="8">
    <location>
        <begin position="21"/>
        <end position="35"/>
    </location>
</feature>
<dbReference type="Gene3D" id="3.40.50.1220">
    <property type="entry name" value="TPP-binding domain"/>
    <property type="match status" value="1"/>
</dbReference>
<dbReference type="GO" id="GO:0070403">
    <property type="term" value="F:NAD+ binding"/>
    <property type="evidence" value="ECO:0007669"/>
    <property type="project" value="InterPro"/>
</dbReference>
<feature type="binding site" evidence="7">
    <location>
        <position position="324"/>
    </location>
    <ligand>
        <name>Zn(2+)</name>
        <dbReference type="ChEBI" id="CHEBI:29105"/>
    </ligand>
</feature>
<dbReference type="PROSITE" id="PS50305">
    <property type="entry name" value="SIRTUIN"/>
    <property type="match status" value="1"/>
</dbReference>
<feature type="region of interest" description="Disordered" evidence="8">
    <location>
        <begin position="1"/>
        <end position="36"/>
    </location>
</feature>
<comment type="similarity">
    <text evidence="2">Belongs to the sirtuin family. Class I subfamily.</text>
</comment>
<comment type="cofactor">
    <cofactor evidence="1">
        <name>Zn(2+)</name>
        <dbReference type="ChEBI" id="CHEBI:29105"/>
    </cofactor>
</comment>
<dbReference type="GO" id="GO:0005634">
    <property type="term" value="C:nucleus"/>
    <property type="evidence" value="ECO:0007669"/>
    <property type="project" value="EnsemblFungi"/>
</dbReference>
<reference evidence="11" key="1">
    <citation type="journal article" date="2015" name="BMC Genomics">
        <title>Genomic and transcriptomic analysis of the endophytic fungus Pestalotiopsis fici reveals its lifestyle and high potential for synthesis of natural products.</title>
        <authorList>
            <person name="Wang X."/>
            <person name="Zhang X."/>
            <person name="Liu L."/>
            <person name="Xiang M."/>
            <person name="Wang W."/>
            <person name="Sun X."/>
            <person name="Che Y."/>
            <person name="Guo L."/>
            <person name="Liu G."/>
            <person name="Guo L."/>
            <person name="Wang C."/>
            <person name="Yin W.B."/>
            <person name="Stadler M."/>
            <person name="Zhang X."/>
            <person name="Liu X."/>
        </authorList>
    </citation>
    <scope>NUCLEOTIDE SEQUENCE [LARGE SCALE GENOMIC DNA]</scope>
    <source>
        <strain evidence="11">W106-1 / CGMCC3.15140</strain>
    </source>
</reference>
<evidence type="ECO:0000313" key="11">
    <source>
        <dbReference type="Proteomes" id="UP000030651"/>
    </source>
</evidence>
<dbReference type="InterPro" id="IPR026590">
    <property type="entry name" value="Ssirtuin_cat_dom"/>
</dbReference>
<keyword evidence="6" id="KW-0520">NAD</keyword>
<dbReference type="GeneID" id="19275327"/>
<dbReference type="KEGG" id="pfy:PFICI_10314"/>
<dbReference type="EMBL" id="KI912115">
    <property type="protein sequence ID" value="ETS78252.1"/>
    <property type="molecule type" value="Genomic_DNA"/>
</dbReference>
<dbReference type="GO" id="GO:0033553">
    <property type="term" value="C:rDNA heterochromatin"/>
    <property type="evidence" value="ECO:0007669"/>
    <property type="project" value="EnsemblFungi"/>
</dbReference>
<evidence type="ECO:0000313" key="10">
    <source>
        <dbReference type="EMBL" id="ETS78252.1"/>
    </source>
</evidence>
<feature type="domain" description="Deacetylase sirtuin-type" evidence="9">
    <location>
        <begin position="183"/>
        <end position="483"/>
    </location>
</feature>
<dbReference type="GO" id="GO:0046970">
    <property type="term" value="F:histone H4K16 deacetylase activity, NAD-dependent"/>
    <property type="evidence" value="ECO:0007669"/>
    <property type="project" value="EnsemblFungi"/>
</dbReference>